<dbReference type="GO" id="GO:0008716">
    <property type="term" value="F:D-alanine-D-alanine ligase activity"/>
    <property type="evidence" value="ECO:0007669"/>
    <property type="project" value="UniProtKB-UniRule"/>
</dbReference>
<dbReference type="GO" id="GO:0046872">
    <property type="term" value="F:metal ion binding"/>
    <property type="evidence" value="ECO:0007669"/>
    <property type="project" value="UniProtKB-KW"/>
</dbReference>
<dbReference type="UniPathway" id="UPA00219"/>
<evidence type="ECO:0000256" key="7">
    <source>
        <dbReference type="PROSITE-ProRule" id="PRU00409"/>
    </source>
</evidence>
<evidence type="ECO:0000256" key="6">
    <source>
        <dbReference type="PIRSR" id="PIRSR039102-3"/>
    </source>
</evidence>
<feature type="binding site" evidence="6">
    <location>
        <position position="269"/>
    </location>
    <ligand>
        <name>Mg(2+)</name>
        <dbReference type="ChEBI" id="CHEBI:18420"/>
        <label>1</label>
    </ligand>
</feature>
<keyword evidence="7" id="KW-0547">Nucleotide-binding</keyword>
<dbReference type="SUPFAM" id="SSF52440">
    <property type="entry name" value="PreATP-grasp domain"/>
    <property type="match status" value="1"/>
</dbReference>
<keyword evidence="3 4" id="KW-0961">Cell wall biogenesis/degradation</keyword>
<dbReference type="SUPFAM" id="SSF56059">
    <property type="entry name" value="Glutathione synthetase ATP-binding domain-like"/>
    <property type="match status" value="1"/>
</dbReference>
<keyword evidence="6" id="KW-0479">Metal-binding</keyword>
<keyword evidence="6" id="KW-0464">Manganese</keyword>
<dbReference type="InterPro" id="IPR005905">
    <property type="entry name" value="D_ala_D_ala"/>
</dbReference>
<comment type="pathway">
    <text evidence="4">Cell wall biogenesis; peptidoglycan biosynthesis.</text>
</comment>
<sequence length="320" mass="34942">MSVAVLRGGPSSEHEVSLKTGESVLNNLHAGKYTARDIVIDKNGAWHVVGTKKNPAQALTGVDVVFNAMHGEYGEDGQVQRILEQLSLPYTGSDVFGSVLAMNKISAKRRLATEGIKTPAHAVIRKEQGNIGEQILSTFRSLPLPVIIKPANLGSSVGMSVARDFSTFEAGVYTALKHADVILIEEFIKGKEATCGVVERFRGKDIYSLLPIEIRPPADKEFFDYEAKYSGRSEEICPGNFSPEEMREIQRLAAVAHQSLGLRHYSRSDFMVTPKRGIYYLESNTLPGLTQESLMPKALGAIGSGLPEFLDHVLMLALAN</sequence>
<dbReference type="Gene3D" id="3.30.1490.20">
    <property type="entry name" value="ATP-grasp fold, A domain"/>
    <property type="match status" value="1"/>
</dbReference>
<dbReference type="InterPro" id="IPR011761">
    <property type="entry name" value="ATP-grasp"/>
</dbReference>
<dbReference type="AlphaFoldDB" id="A0A1G2M1Q9"/>
<keyword evidence="4" id="KW-0963">Cytoplasm</keyword>
<dbReference type="GO" id="GO:0009252">
    <property type="term" value="P:peptidoglycan biosynthetic process"/>
    <property type="evidence" value="ECO:0007669"/>
    <property type="project" value="UniProtKB-UniRule"/>
</dbReference>
<keyword evidence="7" id="KW-0067">ATP-binding</keyword>
<comment type="function">
    <text evidence="4">Cell wall formation.</text>
</comment>
<dbReference type="EMBL" id="MHRF01000013">
    <property type="protein sequence ID" value="OHA17818.1"/>
    <property type="molecule type" value="Genomic_DNA"/>
</dbReference>
<evidence type="ECO:0000256" key="2">
    <source>
        <dbReference type="ARBA" id="ARBA00022598"/>
    </source>
</evidence>
<dbReference type="InterPro" id="IPR013815">
    <property type="entry name" value="ATP_grasp_subdomain_1"/>
</dbReference>
<dbReference type="GO" id="GO:0071555">
    <property type="term" value="P:cell wall organization"/>
    <property type="evidence" value="ECO:0007669"/>
    <property type="project" value="UniProtKB-KW"/>
</dbReference>
<feature type="binding site" evidence="6">
    <location>
        <position position="282"/>
    </location>
    <ligand>
        <name>Mg(2+)</name>
        <dbReference type="ChEBI" id="CHEBI:18420"/>
        <label>1</label>
    </ligand>
</feature>
<evidence type="ECO:0000313" key="10">
    <source>
        <dbReference type="Proteomes" id="UP000178873"/>
    </source>
</evidence>
<dbReference type="InterPro" id="IPR016185">
    <property type="entry name" value="PreATP-grasp_dom_sf"/>
</dbReference>
<evidence type="ECO:0000259" key="8">
    <source>
        <dbReference type="PROSITE" id="PS50975"/>
    </source>
</evidence>
<evidence type="ECO:0000256" key="3">
    <source>
        <dbReference type="ARBA" id="ARBA00023316"/>
    </source>
</evidence>
<dbReference type="Pfam" id="PF01820">
    <property type="entry name" value="Dala_Dala_lig_N"/>
    <property type="match status" value="2"/>
</dbReference>
<comment type="cofactor">
    <cofactor evidence="6">
        <name>Mg(2+)</name>
        <dbReference type="ChEBI" id="CHEBI:18420"/>
    </cofactor>
    <cofactor evidence="6">
        <name>Mn(2+)</name>
        <dbReference type="ChEBI" id="CHEBI:29035"/>
    </cofactor>
    <text evidence="6">Binds 2 magnesium or manganese ions per subunit.</text>
</comment>
<feature type="binding site" evidence="6">
    <location>
        <position position="284"/>
    </location>
    <ligand>
        <name>Mg(2+)</name>
        <dbReference type="ChEBI" id="CHEBI:18420"/>
        <label>2</label>
    </ligand>
</feature>
<comment type="similarity">
    <text evidence="1 4">Belongs to the D-alanine--D-alanine ligase family.</text>
</comment>
<dbReference type="PANTHER" id="PTHR23132:SF23">
    <property type="entry name" value="D-ALANINE--D-ALANINE LIGASE B"/>
    <property type="match status" value="1"/>
</dbReference>
<comment type="caution">
    <text evidence="9">The sequence shown here is derived from an EMBL/GenBank/DDBJ whole genome shotgun (WGS) entry which is preliminary data.</text>
</comment>
<proteinExistence type="inferred from homology"/>
<protein>
    <recommendedName>
        <fullName evidence="4">D-alanine--D-alanine ligase</fullName>
        <ecNumber evidence="4">6.3.2.4</ecNumber>
    </recommendedName>
    <alternativeName>
        <fullName evidence="4">D-Ala-D-Ala ligase</fullName>
    </alternativeName>
    <alternativeName>
        <fullName evidence="4">D-alanylalanine synthetase</fullName>
    </alternativeName>
</protein>
<dbReference type="NCBIfam" id="TIGR01205">
    <property type="entry name" value="D_ala_D_alaTIGR"/>
    <property type="match status" value="1"/>
</dbReference>
<keyword evidence="4" id="KW-0573">Peptidoglycan synthesis</keyword>
<evidence type="ECO:0000256" key="1">
    <source>
        <dbReference type="ARBA" id="ARBA00010871"/>
    </source>
</evidence>
<dbReference type="PROSITE" id="PS50975">
    <property type="entry name" value="ATP_GRASP"/>
    <property type="match status" value="1"/>
</dbReference>
<gene>
    <name evidence="4" type="primary">ddl</name>
    <name evidence="9" type="ORF">A2664_03765</name>
</gene>
<feature type="active site" evidence="5">
    <location>
        <position position="293"/>
    </location>
</feature>
<dbReference type="Gene3D" id="3.40.50.20">
    <property type="match status" value="1"/>
</dbReference>
<feature type="binding site" evidence="6">
    <location>
        <position position="282"/>
    </location>
    <ligand>
        <name>Mg(2+)</name>
        <dbReference type="ChEBI" id="CHEBI:18420"/>
        <label>2</label>
    </ligand>
</feature>
<keyword evidence="2 4" id="KW-0436">Ligase</keyword>
<feature type="domain" description="ATP-grasp" evidence="8">
    <location>
        <begin position="108"/>
        <end position="315"/>
    </location>
</feature>
<dbReference type="GO" id="GO:0008360">
    <property type="term" value="P:regulation of cell shape"/>
    <property type="evidence" value="ECO:0007669"/>
    <property type="project" value="UniProtKB-KW"/>
</dbReference>
<feature type="active site" evidence="5">
    <location>
        <position position="13"/>
    </location>
</feature>
<name>A0A1G2M1Q9_9BACT</name>
<feature type="active site" evidence="5">
    <location>
        <position position="155"/>
    </location>
</feature>
<dbReference type="Gene3D" id="3.30.470.20">
    <property type="entry name" value="ATP-grasp fold, B domain"/>
    <property type="match status" value="1"/>
</dbReference>
<dbReference type="InterPro" id="IPR011127">
    <property type="entry name" value="Dala_Dala_lig_N"/>
</dbReference>
<dbReference type="NCBIfam" id="NF002378">
    <property type="entry name" value="PRK01372.1"/>
    <property type="match status" value="1"/>
</dbReference>
<keyword evidence="4" id="KW-0133">Cell shape</keyword>
<dbReference type="GO" id="GO:0005524">
    <property type="term" value="F:ATP binding"/>
    <property type="evidence" value="ECO:0007669"/>
    <property type="project" value="UniProtKB-UniRule"/>
</dbReference>
<dbReference type="EC" id="6.3.2.4" evidence="4"/>
<organism evidence="9 10">
    <name type="scientific">Candidatus Taylorbacteria bacterium RIFCSPHIGHO2_01_FULL_46_22b</name>
    <dbReference type="NCBI Taxonomy" id="1802301"/>
    <lineage>
        <taxon>Bacteria</taxon>
        <taxon>Candidatus Tayloriibacteriota</taxon>
    </lineage>
</organism>
<dbReference type="PANTHER" id="PTHR23132">
    <property type="entry name" value="D-ALANINE--D-ALANINE LIGASE"/>
    <property type="match status" value="1"/>
</dbReference>
<dbReference type="Proteomes" id="UP000178873">
    <property type="component" value="Unassembled WGS sequence"/>
</dbReference>
<evidence type="ECO:0000256" key="5">
    <source>
        <dbReference type="PIRSR" id="PIRSR039102-1"/>
    </source>
</evidence>
<keyword evidence="6" id="KW-0460">Magnesium</keyword>
<reference evidence="9 10" key="1">
    <citation type="journal article" date="2016" name="Nat. Commun.">
        <title>Thousands of microbial genomes shed light on interconnected biogeochemical processes in an aquifer system.</title>
        <authorList>
            <person name="Anantharaman K."/>
            <person name="Brown C.T."/>
            <person name="Hug L.A."/>
            <person name="Sharon I."/>
            <person name="Castelle C.J."/>
            <person name="Probst A.J."/>
            <person name="Thomas B.C."/>
            <person name="Singh A."/>
            <person name="Wilkins M.J."/>
            <person name="Karaoz U."/>
            <person name="Brodie E.L."/>
            <person name="Williams K.H."/>
            <person name="Hubbard S.S."/>
            <person name="Banfield J.F."/>
        </authorList>
    </citation>
    <scope>NUCLEOTIDE SEQUENCE [LARGE SCALE GENOMIC DNA]</scope>
</reference>
<comment type="catalytic activity">
    <reaction evidence="4">
        <text>2 D-alanine + ATP = D-alanyl-D-alanine + ADP + phosphate + H(+)</text>
        <dbReference type="Rhea" id="RHEA:11224"/>
        <dbReference type="ChEBI" id="CHEBI:15378"/>
        <dbReference type="ChEBI" id="CHEBI:30616"/>
        <dbReference type="ChEBI" id="CHEBI:43474"/>
        <dbReference type="ChEBI" id="CHEBI:57416"/>
        <dbReference type="ChEBI" id="CHEBI:57822"/>
        <dbReference type="ChEBI" id="CHEBI:456216"/>
        <dbReference type="EC" id="6.3.2.4"/>
    </reaction>
</comment>
<comment type="subcellular location">
    <subcellularLocation>
        <location evidence="4">Cytoplasm</location>
    </subcellularLocation>
</comment>
<dbReference type="STRING" id="1802301.A2664_03765"/>
<dbReference type="PIRSF" id="PIRSF039102">
    <property type="entry name" value="Ddl/VanB"/>
    <property type="match status" value="1"/>
</dbReference>
<accession>A0A1G2M1Q9</accession>
<evidence type="ECO:0000256" key="4">
    <source>
        <dbReference type="HAMAP-Rule" id="MF_00047"/>
    </source>
</evidence>
<evidence type="ECO:0000313" key="9">
    <source>
        <dbReference type="EMBL" id="OHA17818.1"/>
    </source>
</evidence>
<dbReference type="GO" id="GO:0005737">
    <property type="term" value="C:cytoplasm"/>
    <property type="evidence" value="ECO:0007669"/>
    <property type="project" value="UniProtKB-SubCell"/>
</dbReference>
<dbReference type="InterPro" id="IPR011095">
    <property type="entry name" value="Dala_Dala_lig_C"/>
</dbReference>
<dbReference type="Pfam" id="PF07478">
    <property type="entry name" value="Dala_Dala_lig_C"/>
    <property type="match status" value="1"/>
</dbReference>
<dbReference type="HAMAP" id="MF_00047">
    <property type="entry name" value="Dala_Dala_lig"/>
    <property type="match status" value="1"/>
</dbReference>